<proteinExistence type="predicted"/>
<feature type="region of interest" description="Disordered" evidence="3">
    <location>
        <begin position="1"/>
        <end position="60"/>
    </location>
</feature>
<dbReference type="STRING" id="310780.SAMN05216267_10951"/>
<organism evidence="6 7">
    <name type="scientific">Actinacidiphila rubida</name>
    <dbReference type="NCBI Taxonomy" id="310780"/>
    <lineage>
        <taxon>Bacteria</taxon>
        <taxon>Bacillati</taxon>
        <taxon>Actinomycetota</taxon>
        <taxon>Actinomycetes</taxon>
        <taxon>Kitasatosporales</taxon>
        <taxon>Streptomycetaceae</taxon>
        <taxon>Actinacidiphila</taxon>
    </lineage>
</organism>
<accession>A0A1H8UZM0</accession>
<dbReference type="GO" id="GO:0016740">
    <property type="term" value="F:transferase activity"/>
    <property type="evidence" value="ECO:0007669"/>
    <property type="project" value="UniProtKB-KW"/>
</dbReference>
<gene>
    <name evidence="6" type="ORF">SAMN05216267_10951</name>
</gene>
<feature type="domain" description="NADAR" evidence="4">
    <location>
        <begin position="220"/>
        <end position="340"/>
    </location>
</feature>
<sequence length="350" mass="39372">RWPFLYAGTNPDAGTNPRNRSHPLHHFQGRNPGRIALRDPDRPAPAPTREGPQWSARYPEPLTDDGFVGEVQDEIESLSGRPTSSGRCLEAIRRYLEEPTEEHRQDVRAAYLAIPAHRRVYVLGDMDLQDIPLRKLITDHGEPVGGDGPIATAEMHREVLEYFRAGDRGVERSRELHRLLYADDPQGAGVPAITSNERVTPLNEPPERLDLSVLRNEFPAPFMYRGQRYPTVLHGYWALAAADRSDHDHIRDAVTVREAHEAGGCVPLRPQWSLVRTAVMAALLRAKFTQHLELAEVLLSTGDARVSYTGISESPHWTDRGPREGRNWMGRLLELTRAELLAERVVNEAG</sequence>
<evidence type="ECO:0000259" key="4">
    <source>
        <dbReference type="Pfam" id="PF08719"/>
    </source>
</evidence>
<evidence type="ECO:0000313" key="6">
    <source>
        <dbReference type="EMBL" id="SEP08427.1"/>
    </source>
</evidence>
<dbReference type="Pfam" id="PF24645">
    <property type="entry name" value="DUF7639"/>
    <property type="match status" value="1"/>
</dbReference>
<dbReference type="Gene3D" id="1.10.357.40">
    <property type="entry name" value="YbiA-like"/>
    <property type="match status" value="1"/>
</dbReference>
<dbReference type="AlphaFoldDB" id="A0A1H8UZM0"/>
<feature type="domain" description="DUF7639" evidence="5">
    <location>
        <begin position="83"/>
        <end position="173"/>
    </location>
</feature>
<comment type="catalytic activity">
    <reaction evidence="1">
        <text>5-amino-6-(5-phospho-D-ribosylamino)uracil + H2O = 5,6-diaminouracil + D-ribose 5-phosphate</text>
        <dbReference type="Rhea" id="RHEA:55020"/>
        <dbReference type="ChEBI" id="CHEBI:15377"/>
        <dbReference type="ChEBI" id="CHEBI:46252"/>
        <dbReference type="ChEBI" id="CHEBI:58453"/>
        <dbReference type="ChEBI" id="CHEBI:78346"/>
    </reaction>
</comment>
<dbReference type="Proteomes" id="UP000181951">
    <property type="component" value="Unassembled WGS sequence"/>
</dbReference>
<keyword evidence="7" id="KW-1185">Reference proteome</keyword>
<evidence type="ECO:0000259" key="5">
    <source>
        <dbReference type="Pfam" id="PF24645"/>
    </source>
</evidence>
<dbReference type="InterPro" id="IPR056056">
    <property type="entry name" value="DUF7639"/>
</dbReference>
<evidence type="ECO:0000313" key="7">
    <source>
        <dbReference type="Proteomes" id="UP000181951"/>
    </source>
</evidence>
<dbReference type="SUPFAM" id="SSF143990">
    <property type="entry name" value="YbiA-like"/>
    <property type="match status" value="1"/>
</dbReference>
<keyword evidence="6" id="KW-0808">Transferase</keyword>
<evidence type="ECO:0000256" key="1">
    <source>
        <dbReference type="ARBA" id="ARBA00000022"/>
    </source>
</evidence>
<comment type="catalytic activity">
    <reaction evidence="2">
        <text>2,5-diamino-6-hydroxy-4-(5-phosphoribosylamino)-pyrimidine + H2O = 2,5,6-triamino-4-hydroxypyrimidine + D-ribose 5-phosphate</text>
        <dbReference type="Rhea" id="RHEA:23436"/>
        <dbReference type="ChEBI" id="CHEBI:15377"/>
        <dbReference type="ChEBI" id="CHEBI:58614"/>
        <dbReference type="ChEBI" id="CHEBI:78346"/>
        <dbReference type="ChEBI" id="CHEBI:137796"/>
    </reaction>
</comment>
<dbReference type="InterPro" id="IPR037238">
    <property type="entry name" value="YbiA-like_sf"/>
</dbReference>
<dbReference type="CDD" id="cd15457">
    <property type="entry name" value="NADAR"/>
    <property type="match status" value="1"/>
</dbReference>
<evidence type="ECO:0000256" key="3">
    <source>
        <dbReference type="SAM" id="MobiDB-lite"/>
    </source>
</evidence>
<feature type="compositionally biased region" description="Basic residues" evidence="3">
    <location>
        <begin position="19"/>
        <end position="28"/>
    </location>
</feature>
<name>A0A1H8UZM0_9ACTN</name>
<dbReference type="InterPro" id="IPR012816">
    <property type="entry name" value="NADAR"/>
</dbReference>
<dbReference type="Pfam" id="PF08719">
    <property type="entry name" value="NADAR"/>
    <property type="match status" value="1"/>
</dbReference>
<evidence type="ECO:0000256" key="2">
    <source>
        <dbReference type="ARBA" id="ARBA00000751"/>
    </source>
</evidence>
<feature type="non-terminal residue" evidence="6">
    <location>
        <position position="1"/>
    </location>
</feature>
<dbReference type="EMBL" id="FODD01000095">
    <property type="protein sequence ID" value="SEP08427.1"/>
    <property type="molecule type" value="Genomic_DNA"/>
</dbReference>
<reference evidence="6 7" key="1">
    <citation type="submission" date="2016-10" db="EMBL/GenBank/DDBJ databases">
        <authorList>
            <person name="de Groot N.N."/>
        </authorList>
    </citation>
    <scope>NUCLEOTIDE SEQUENCE [LARGE SCALE GENOMIC DNA]</scope>
    <source>
        <strain evidence="6 7">CGMCC 4.2026</strain>
    </source>
</reference>
<protein>
    <submittedName>
        <fullName evidence="6">Predicted NAD-dependent protein-ADP-ribosyltransferase YbiA, DUF1768 family</fullName>
    </submittedName>
</protein>